<reference evidence="2 3" key="1">
    <citation type="journal article" date="2012" name="Genome Biol.">
        <title>Genome and low-iron response of an oceanic diatom adapted to chronic iron limitation.</title>
        <authorList>
            <person name="Lommer M."/>
            <person name="Specht M."/>
            <person name="Roy A.S."/>
            <person name="Kraemer L."/>
            <person name="Andreson R."/>
            <person name="Gutowska M.A."/>
            <person name="Wolf J."/>
            <person name="Bergner S.V."/>
            <person name="Schilhabel M.B."/>
            <person name="Klostermeier U.C."/>
            <person name="Beiko R.G."/>
            <person name="Rosenstiel P."/>
            <person name="Hippler M."/>
            <person name="Laroche J."/>
        </authorList>
    </citation>
    <scope>NUCLEOTIDE SEQUENCE [LARGE SCALE GENOMIC DNA]</scope>
    <source>
        <strain evidence="2 3">CCMP1005</strain>
    </source>
</reference>
<keyword evidence="3" id="KW-1185">Reference proteome</keyword>
<dbReference type="AlphaFoldDB" id="K0SE25"/>
<evidence type="ECO:0000256" key="1">
    <source>
        <dbReference type="SAM" id="MobiDB-lite"/>
    </source>
</evidence>
<name>K0SE25_THAOC</name>
<dbReference type="Proteomes" id="UP000266841">
    <property type="component" value="Unassembled WGS sequence"/>
</dbReference>
<gene>
    <name evidence="2" type="ORF">THAOC_14892</name>
</gene>
<feature type="region of interest" description="Disordered" evidence="1">
    <location>
        <begin position="36"/>
        <end position="56"/>
    </location>
</feature>
<proteinExistence type="predicted"/>
<evidence type="ECO:0000313" key="2">
    <source>
        <dbReference type="EMBL" id="EJK64378.1"/>
    </source>
</evidence>
<accession>K0SE25</accession>
<sequence length="145" mass="16038">MGSYRPCHGRRAEPPDDACVSSRVRWTCDIDFSMTQRRTGDPKASTQISGIRGLGPSTSRWRRWTPSASYAVESSLSYNYNMIEQTTRVEAASGPDGDDNGPGSEPLISSAMTRRSCRAARWRPLAAVGKPSFAYFTVDYLPHDV</sequence>
<protein>
    <submittedName>
        <fullName evidence="2">Uncharacterized protein</fullName>
    </submittedName>
</protein>
<evidence type="ECO:0000313" key="3">
    <source>
        <dbReference type="Proteomes" id="UP000266841"/>
    </source>
</evidence>
<dbReference type="EMBL" id="AGNL01017320">
    <property type="protein sequence ID" value="EJK64378.1"/>
    <property type="molecule type" value="Genomic_DNA"/>
</dbReference>
<feature type="region of interest" description="Disordered" evidence="1">
    <location>
        <begin position="89"/>
        <end position="110"/>
    </location>
</feature>
<comment type="caution">
    <text evidence="2">The sequence shown here is derived from an EMBL/GenBank/DDBJ whole genome shotgun (WGS) entry which is preliminary data.</text>
</comment>
<organism evidence="2 3">
    <name type="scientific">Thalassiosira oceanica</name>
    <name type="common">Marine diatom</name>
    <dbReference type="NCBI Taxonomy" id="159749"/>
    <lineage>
        <taxon>Eukaryota</taxon>
        <taxon>Sar</taxon>
        <taxon>Stramenopiles</taxon>
        <taxon>Ochrophyta</taxon>
        <taxon>Bacillariophyta</taxon>
        <taxon>Coscinodiscophyceae</taxon>
        <taxon>Thalassiosirophycidae</taxon>
        <taxon>Thalassiosirales</taxon>
        <taxon>Thalassiosiraceae</taxon>
        <taxon>Thalassiosira</taxon>
    </lineage>
</organism>